<dbReference type="GeneID" id="39579142"/>
<comment type="subcellular location">
    <subcellularLocation>
        <location evidence="1">Nucleus</location>
    </subcellularLocation>
</comment>
<dbReference type="InterPro" id="IPR038753">
    <property type="entry name" value="NFKBIL1"/>
</dbReference>
<feature type="compositionally biased region" description="Basic residues" evidence="6">
    <location>
        <begin position="96"/>
        <end position="106"/>
    </location>
</feature>
<evidence type="ECO:0000313" key="7">
    <source>
        <dbReference type="EMBL" id="ROT35976.1"/>
    </source>
</evidence>
<sequence>MTNPSSPRRRHILSSINPDRGNDPGADAAAKSHRRHHTKEKEHSRAKSPVWRRKPEDKHEREEGGEGSSRRRETKESKKRDYGDSDANAAEESRSRSNKRFRFKFKKGTEEESSSSHKKDHGDSHQHRHRHRHRHRRHHRSESPTAADLHDRPLSPNTAFRESLFDAMADDEGAAYWEAVYGQPVHIYGNAGAGGEPKGKLESMDEEEYAAYVRRKMWEKTYAGLLEEGARRQAARKQREEEEKRQEREERRRDKVRREVEETLRRGEERKTRKKHTTRWRAYLDAWRRWESKDAKRNVADLPWPVESGRREDVRQVEGEVRRFFLRGLEAADIAQGEFAARLKDERVRWHPDKVQQRTAGGQVEPAVMQDVTAVFQIVDALWSETRKKGR</sequence>
<dbReference type="AlphaFoldDB" id="A0A3N2PNQ4"/>
<evidence type="ECO:0000256" key="3">
    <source>
        <dbReference type="ARBA" id="ARBA00022737"/>
    </source>
</evidence>
<gene>
    <name evidence="7" type="ORF">SODALDRAFT_328356</name>
</gene>
<proteinExistence type="predicted"/>
<keyword evidence="8" id="KW-1185">Reference proteome</keyword>
<dbReference type="STRING" id="1314773.A0A3N2PNQ4"/>
<feature type="compositionally biased region" description="Basic and acidic residues" evidence="6">
    <location>
        <begin position="107"/>
        <end position="125"/>
    </location>
</feature>
<organism evidence="7 8">
    <name type="scientific">Sodiomyces alkalinus (strain CBS 110278 / VKM F-3762 / F11)</name>
    <name type="common">Alkaliphilic filamentous fungus</name>
    <dbReference type="NCBI Taxonomy" id="1314773"/>
    <lineage>
        <taxon>Eukaryota</taxon>
        <taxon>Fungi</taxon>
        <taxon>Dikarya</taxon>
        <taxon>Ascomycota</taxon>
        <taxon>Pezizomycotina</taxon>
        <taxon>Sordariomycetes</taxon>
        <taxon>Hypocreomycetidae</taxon>
        <taxon>Glomerellales</taxon>
        <taxon>Plectosphaerellaceae</taxon>
        <taxon>Sodiomyces</taxon>
    </lineage>
</organism>
<dbReference type="GO" id="GO:0005634">
    <property type="term" value="C:nucleus"/>
    <property type="evidence" value="ECO:0007669"/>
    <property type="project" value="UniProtKB-SubCell"/>
</dbReference>
<feature type="region of interest" description="Disordered" evidence="6">
    <location>
        <begin position="1"/>
        <end position="157"/>
    </location>
</feature>
<evidence type="ECO:0000256" key="6">
    <source>
        <dbReference type="SAM" id="MobiDB-lite"/>
    </source>
</evidence>
<dbReference type="OrthoDB" id="412109at2759"/>
<keyword evidence="3" id="KW-0677">Repeat</keyword>
<feature type="compositionally biased region" description="Basic and acidic residues" evidence="6">
    <location>
        <begin position="237"/>
        <end position="271"/>
    </location>
</feature>
<evidence type="ECO:0000256" key="1">
    <source>
        <dbReference type="ARBA" id="ARBA00004123"/>
    </source>
</evidence>
<evidence type="ECO:0000313" key="8">
    <source>
        <dbReference type="Proteomes" id="UP000272025"/>
    </source>
</evidence>
<evidence type="ECO:0000256" key="4">
    <source>
        <dbReference type="ARBA" id="ARBA00023043"/>
    </source>
</evidence>
<evidence type="ECO:0008006" key="9">
    <source>
        <dbReference type="Google" id="ProtNLM"/>
    </source>
</evidence>
<keyword evidence="2" id="KW-0597">Phosphoprotein</keyword>
<dbReference type="GO" id="GO:0043124">
    <property type="term" value="P:negative regulation of canonical NF-kappaB signal transduction"/>
    <property type="evidence" value="ECO:0007669"/>
    <property type="project" value="InterPro"/>
</dbReference>
<dbReference type="PANTHER" id="PTHR15263:SF1">
    <property type="entry name" value="NF-KAPPA-B INHIBITOR-LIKE PROTEIN 1"/>
    <property type="match status" value="1"/>
</dbReference>
<feature type="compositionally biased region" description="Basic and acidic residues" evidence="6">
    <location>
        <begin position="53"/>
        <end position="83"/>
    </location>
</feature>
<dbReference type="Proteomes" id="UP000272025">
    <property type="component" value="Unassembled WGS sequence"/>
</dbReference>
<dbReference type="EMBL" id="ML119060">
    <property type="protein sequence ID" value="ROT35976.1"/>
    <property type="molecule type" value="Genomic_DNA"/>
</dbReference>
<evidence type="ECO:0000256" key="2">
    <source>
        <dbReference type="ARBA" id="ARBA00022553"/>
    </source>
</evidence>
<keyword evidence="5" id="KW-0539">Nucleus</keyword>
<evidence type="ECO:0000256" key="5">
    <source>
        <dbReference type="ARBA" id="ARBA00023242"/>
    </source>
</evidence>
<feature type="region of interest" description="Disordered" evidence="6">
    <location>
        <begin position="229"/>
        <end position="272"/>
    </location>
</feature>
<dbReference type="PANTHER" id="PTHR15263">
    <property type="entry name" value="I-KAPPA-B-LIKE PROTEIN IKBL"/>
    <property type="match status" value="1"/>
</dbReference>
<feature type="compositionally biased region" description="Basic residues" evidence="6">
    <location>
        <begin position="126"/>
        <end position="140"/>
    </location>
</feature>
<dbReference type="RefSeq" id="XP_028463782.1">
    <property type="nucleotide sequence ID" value="XM_028610664.1"/>
</dbReference>
<accession>A0A3N2PNQ4</accession>
<protein>
    <recommendedName>
        <fullName evidence="9">J domain-containing protein</fullName>
    </recommendedName>
</protein>
<reference evidence="7 8" key="1">
    <citation type="journal article" date="2018" name="Mol. Ecol.">
        <title>The obligate alkalophilic soda-lake fungus Sodiomyces alkalinus has shifted to a protein diet.</title>
        <authorList>
            <person name="Grum-Grzhimaylo A.A."/>
            <person name="Falkoski D.L."/>
            <person name="van den Heuvel J."/>
            <person name="Valero-Jimenez C.A."/>
            <person name="Min B."/>
            <person name="Choi I.G."/>
            <person name="Lipzen A."/>
            <person name="Daum C.G."/>
            <person name="Aanen D.K."/>
            <person name="Tsang A."/>
            <person name="Henrissat B."/>
            <person name="Bilanenko E.N."/>
            <person name="de Vries R.P."/>
            <person name="van Kan J.A.L."/>
            <person name="Grigoriev I.V."/>
            <person name="Debets A.J.M."/>
        </authorList>
    </citation>
    <scope>NUCLEOTIDE SEQUENCE [LARGE SCALE GENOMIC DNA]</scope>
    <source>
        <strain evidence="7 8">F11</strain>
    </source>
</reference>
<name>A0A3N2PNQ4_SODAK</name>
<keyword evidence="4" id="KW-0040">ANK repeat</keyword>